<evidence type="ECO:0000313" key="3">
    <source>
        <dbReference type="Proteomes" id="UP000831304"/>
    </source>
</evidence>
<evidence type="ECO:0000256" key="1">
    <source>
        <dbReference type="SAM" id="MobiDB-lite"/>
    </source>
</evidence>
<reference evidence="2 3" key="1">
    <citation type="submission" date="2022-03" db="EMBL/GenBank/DDBJ databases">
        <title>Agromyces sp. isolated from the gut of P. brevitarsis seulensis larvae.</title>
        <authorList>
            <person name="Won M."/>
            <person name="Kwon S.-W."/>
        </authorList>
    </citation>
    <scope>NUCLEOTIDE SEQUENCE [LARGE SCALE GENOMIC DNA]</scope>
    <source>
        <strain evidence="2 3">KACC 16215</strain>
    </source>
</reference>
<organism evidence="2 3">
    <name type="scientific">Agromyces soli</name>
    <dbReference type="NCBI Taxonomy" id="659012"/>
    <lineage>
        <taxon>Bacteria</taxon>
        <taxon>Bacillati</taxon>
        <taxon>Actinomycetota</taxon>
        <taxon>Actinomycetes</taxon>
        <taxon>Micrococcales</taxon>
        <taxon>Microbacteriaceae</taxon>
        <taxon>Agromyces</taxon>
    </lineage>
</organism>
<feature type="region of interest" description="Disordered" evidence="1">
    <location>
        <begin position="29"/>
        <end position="56"/>
    </location>
</feature>
<dbReference type="Proteomes" id="UP000831304">
    <property type="component" value="Chromosome"/>
</dbReference>
<protein>
    <submittedName>
        <fullName evidence="2">Uncharacterized protein</fullName>
    </submittedName>
</protein>
<dbReference type="EMBL" id="CP094533">
    <property type="protein sequence ID" value="UOE27607.1"/>
    <property type="molecule type" value="Genomic_DNA"/>
</dbReference>
<keyword evidence="3" id="KW-1185">Reference proteome</keyword>
<gene>
    <name evidence="2" type="ORF">MTP13_07465</name>
</gene>
<evidence type="ECO:0000313" key="2">
    <source>
        <dbReference type="EMBL" id="UOE27607.1"/>
    </source>
</evidence>
<sequence>MSKFTEKLKSLFRRPRPVTKEDAAEIADWVNEGGAVSPDGPPPIAEDPEDTGRRPG</sequence>
<proteinExistence type="predicted"/>
<dbReference type="RefSeq" id="WP_243570437.1">
    <property type="nucleotide sequence ID" value="NZ_BAAARD010000001.1"/>
</dbReference>
<name>A0ABY4AYV4_9MICO</name>
<accession>A0ABY4AYV4</accession>